<organism evidence="1 2">
    <name type="scientific">Ancylostoma ceylanicum</name>
    <dbReference type="NCBI Taxonomy" id="53326"/>
    <lineage>
        <taxon>Eukaryota</taxon>
        <taxon>Metazoa</taxon>
        <taxon>Ecdysozoa</taxon>
        <taxon>Nematoda</taxon>
        <taxon>Chromadorea</taxon>
        <taxon>Rhabditida</taxon>
        <taxon>Rhabditina</taxon>
        <taxon>Rhabditomorpha</taxon>
        <taxon>Strongyloidea</taxon>
        <taxon>Ancylostomatidae</taxon>
        <taxon>Ancylostomatinae</taxon>
        <taxon>Ancylostoma</taxon>
    </lineage>
</organism>
<proteinExistence type="predicted"/>
<evidence type="ECO:0000313" key="1">
    <source>
        <dbReference type="EMBL" id="EYC26355.1"/>
    </source>
</evidence>
<sequence length="79" mass="8940">MDFELFAFSSLRHGDEELPGAPIGGADVIISIPFRDSMTGRRHPDSIPRFHDHFSRSDAHCPTRTVLKLCEGYRQRDVA</sequence>
<dbReference type="AlphaFoldDB" id="A0A016VG06"/>
<name>A0A016VG06_9BILA</name>
<evidence type="ECO:0000313" key="2">
    <source>
        <dbReference type="Proteomes" id="UP000024635"/>
    </source>
</evidence>
<dbReference type="Proteomes" id="UP000024635">
    <property type="component" value="Unassembled WGS sequence"/>
</dbReference>
<protein>
    <submittedName>
        <fullName evidence="1">Uncharacterized protein</fullName>
    </submittedName>
</protein>
<gene>
    <name evidence="1" type="primary">Acey_s0010.g1108</name>
    <name evidence="1" type="ORF">Y032_0010g1108</name>
</gene>
<keyword evidence="2" id="KW-1185">Reference proteome</keyword>
<comment type="caution">
    <text evidence="1">The sequence shown here is derived from an EMBL/GenBank/DDBJ whole genome shotgun (WGS) entry which is preliminary data.</text>
</comment>
<dbReference type="EMBL" id="JARK01001346">
    <property type="protein sequence ID" value="EYC26355.1"/>
    <property type="molecule type" value="Genomic_DNA"/>
</dbReference>
<reference evidence="2" key="1">
    <citation type="journal article" date="2015" name="Nat. Genet.">
        <title>The genome and transcriptome of the zoonotic hookworm Ancylostoma ceylanicum identify infection-specific gene families.</title>
        <authorList>
            <person name="Schwarz E.M."/>
            <person name="Hu Y."/>
            <person name="Antoshechkin I."/>
            <person name="Miller M.M."/>
            <person name="Sternberg P.W."/>
            <person name="Aroian R.V."/>
        </authorList>
    </citation>
    <scope>NUCLEOTIDE SEQUENCE</scope>
    <source>
        <strain evidence="2">HY135</strain>
    </source>
</reference>
<accession>A0A016VG06</accession>